<dbReference type="EMBL" id="FOJG01000002">
    <property type="protein sequence ID" value="SEW51060.1"/>
    <property type="molecule type" value="Genomic_DNA"/>
</dbReference>
<dbReference type="AlphaFoldDB" id="A0A1I0S6K0"/>
<accession>A0A1I0S6K0</accession>
<name>A0A1I0S6K0_9BACT</name>
<reference evidence="2" key="1">
    <citation type="submission" date="2016-10" db="EMBL/GenBank/DDBJ databases">
        <authorList>
            <person name="Varghese N."/>
            <person name="Submissions S."/>
        </authorList>
    </citation>
    <scope>NUCLEOTIDE SEQUENCE [LARGE SCALE GENOMIC DNA]</scope>
    <source>
        <strain evidence="2">DSM 3695</strain>
    </source>
</reference>
<evidence type="ECO:0000313" key="1">
    <source>
        <dbReference type="EMBL" id="SEW51060.1"/>
    </source>
</evidence>
<organism evidence="1 2">
    <name type="scientific">Chitinophaga arvensicola</name>
    <dbReference type="NCBI Taxonomy" id="29529"/>
    <lineage>
        <taxon>Bacteria</taxon>
        <taxon>Pseudomonadati</taxon>
        <taxon>Bacteroidota</taxon>
        <taxon>Chitinophagia</taxon>
        <taxon>Chitinophagales</taxon>
        <taxon>Chitinophagaceae</taxon>
        <taxon>Chitinophaga</taxon>
    </lineage>
</organism>
<proteinExistence type="predicted"/>
<sequence>MRQLTEQKVHCLTDPWSVDAAVWEIDTNTLTTKKIKPFTDYFHQPFTEDVIW</sequence>
<evidence type="ECO:0000313" key="2">
    <source>
        <dbReference type="Proteomes" id="UP000199310"/>
    </source>
</evidence>
<gene>
    <name evidence="1" type="ORF">SAMN04488122_4101</name>
</gene>
<protein>
    <submittedName>
        <fullName evidence="1">Uncharacterized protein</fullName>
    </submittedName>
</protein>
<keyword evidence="2" id="KW-1185">Reference proteome</keyword>
<dbReference type="Proteomes" id="UP000199310">
    <property type="component" value="Unassembled WGS sequence"/>
</dbReference>